<proteinExistence type="predicted"/>
<evidence type="ECO:0000313" key="2">
    <source>
        <dbReference type="Proteomes" id="UP000625711"/>
    </source>
</evidence>
<accession>A0A834MAS5</accession>
<comment type="caution">
    <text evidence="1">The sequence shown here is derived from an EMBL/GenBank/DDBJ whole genome shotgun (WGS) entry which is preliminary data.</text>
</comment>
<gene>
    <name evidence="1" type="ORF">GWI33_014331</name>
</gene>
<organism evidence="1 2">
    <name type="scientific">Rhynchophorus ferrugineus</name>
    <name type="common">Red palm weevil</name>
    <name type="synonym">Curculio ferrugineus</name>
    <dbReference type="NCBI Taxonomy" id="354439"/>
    <lineage>
        <taxon>Eukaryota</taxon>
        <taxon>Metazoa</taxon>
        <taxon>Ecdysozoa</taxon>
        <taxon>Arthropoda</taxon>
        <taxon>Hexapoda</taxon>
        <taxon>Insecta</taxon>
        <taxon>Pterygota</taxon>
        <taxon>Neoptera</taxon>
        <taxon>Endopterygota</taxon>
        <taxon>Coleoptera</taxon>
        <taxon>Polyphaga</taxon>
        <taxon>Cucujiformia</taxon>
        <taxon>Curculionidae</taxon>
        <taxon>Dryophthorinae</taxon>
        <taxon>Rhynchophorus</taxon>
    </lineage>
</organism>
<dbReference type="AlphaFoldDB" id="A0A834MAS5"/>
<dbReference type="EMBL" id="JAACXV010013651">
    <property type="protein sequence ID" value="KAF7272925.1"/>
    <property type="molecule type" value="Genomic_DNA"/>
</dbReference>
<name>A0A834MAS5_RHYFE</name>
<keyword evidence="2" id="KW-1185">Reference proteome</keyword>
<reference evidence="1" key="1">
    <citation type="submission" date="2020-08" db="EMBL/GenBank/DDBJ databases">
        <title>Genome sequencing and assembly of the red palm weevil Rhynchophorus ferrugineus.</title>
        <authorList>
            <person name="Dias G.B."/>
            <person name="Bergman C.M."/>
            <person name="Manee M."/>
        </authorList>
    </citation>
    <scope>NUCLEOTIDE SEQUENCE</scope>
    <source>
        <strain evidence="1">AA-2017</strain>
        <tissue evidence="1">Whole larva</tissue>
    </source>
</reference>
<sequence length="134" mass="14540">MKVLELKGLIISGPLRIKTRSPKGFCTYQDNVEIGDTSSRYTGTSTARIASLGRVPHHCTRDIQPLPQALSARPPLTLEAEPAKRLRGFKRKLTGAFETLKSRLRIGVAVSKARGTPGADPADVVFEGLRTGED</sequence>
<protein>
    <submittedName>
        <fullName evidence="1">Uncharacterized protein</fullName>
    </submittedName>
</protein>
<evidence type="ECO:0000313" key="1">
    <source>
        <dbReference type="EMBL" id="KAF7272925.1"/>
    </source>
</evidence>
<dbReference type="Proteomes" id="UP000625711">
    <property type="component" value="Unassembled WGS sequence"/>
</dbReference>